<dbReference type="Pfam" id="PF14905">
    <property type="entry name" value="OMP_b-brl_3"/>
    <property type="match status" value="1"/>
</dbReference>
<comment type="subcellular location">
    <subcellularLocation>
        <location evidence="1 7">Cell outer membrane</location>
        <topology evidence="1 7">Multi-pass membrane protein</topology>
    </subcellularLocation>
</comment>
<dbReference type="SUPFAM" id="SSF49464">
    <property type="entry name" value="Carboxypeptidase regulatory domain-like"/>
    <property type="match status" value="1"/>
</dbReference>
<dbReference type="Gene3D" id="2.40.170.20">
    <property type="entry name" value="TonB-dependent receptor, beta-barrel domain"/>
    <property type="match status" value="1"/>
</dbReference>
<name>A0A3M9MKP5_9BACT</name>
<evidence type="ECO:0000256" key="6">
    <source>
        <dbReference type="ARBA" id="ARBA00023237"/>
    </source>
</evidence>
<evidence type="ECO:0000256" key="9">
    <source>
        <dbReference type="SAM" id="SignalP"/>
    </source>
</evidence>
<accession>A0A3M9MKP5</accession>
<dbReference type="Gene3D" id="2.60.40.1120">
    <property type="entry name" value="Carboxypeptidase-like, regulatory domain"/>
    <property type="match status" value="1"/>
</dbReference>
<dbReference type="Gene3D" id="2.170.130.10">
    <property type="entry name" value="TonB-dependent receptor, plug domain"/>
    <property type="match status" value="1"/>
</dbReference>
<proteinExistence type="inferred from homology"/>
<dbReference type="GO" id="GO:0009279">
    <property type="term" value="C:cell outer membrane"/>
    <property type="evidence" value="ECO:0007669"/>
    <property type="project" value="UniProtKB-SubCell"/>
</dbReference>
<evidence type="ECO:0000259" key="10">
    <source>
        <dbReference type="Pfam" id="PF14905"/>
    </source>
</evidence>
<dbReference type="Pfam" id="PF13715">
    <property type="entry name" value="CarbopepD_reg_2"/>
    <property type="match status" value="1"/>
</dbReference>
<evidence type="ECO:0000256" key="5">
    <source>
        <dbReference type="ARBA" id="ARBA00023136"/>
    </source>
</evidence>
<keyword evidence="9" id="KW-0732">Signal</keyword>
<dbReference type="InterPro" id="IPR037066">
    <property type="entry name" value="Plug_dom_sf"/>
</dbReference>
<keyword evidence="2 7" id="KW-0813">Transport</keyword>
<keyword evidence="3 7" id="KW-1134">Transmembrane beta strand</keyword>
<dbReference type="OrthoDB" id="905812at2"/>
<evidence type="ECO:0000256" key="2">
    <source>
        <dbReference type="ARBA" id="ARBA00022448"/>
    </source>
</evidence>
<reference evidence="11 12" key="1">
    <citation type="submission" date="2018-11" db="EMBL/GenBank/DDBJ databases">
        <title>Rufibacter latericius sp. nov., isolated from water in Baiyang Lake.</title>
        <authorList>
            <person name="Yang Y."/>
        </authorList>
    </citation>
    <scope>NUCLEOTIDE SEQUENCE [LARGE SCALE GENOMIC DNA]</scope>
    <source>
        <strain evidence="11 12">R-22-1c-1</strain>
    </source>
</reference>
<dbReference type="PANTHER" id="PTHR40980">
    <property type="entry name" value="PLUG DOMAIN-CONTAINING PROTEIN"/>
    <property type="match status" value="1"/>
</dbReference>
<feature type="signal peptide" evidence="9">
    <location>
        <begin position="1"/>
        <end position="20"/>
    </location>
</feature>
<dbReference type="EMBL" id="RJJD01000008">
    <property type="protein sequence ID" value="RNI25785.1"/>
    <property type="molecule type" value="Genomic_DNA"/>
</dbReference>
<evidence type="ECO:0000256" key="3">
    <source>
        <dbReference type="ARBA" id="ARBA00022452"/>
    </source>
</evidence>
<protein>
    <submittedName>
        <fullName evidence="11">TonB-dependent receptor</fullName>
    </submittedName>
</protein>
<dbReference type="RefSeq" id="WP_123127412.1">
    <property type="nucleotide sequence ID" value="NZ_RJJD01000008.1"/>
</dbReference>
<keyword evidence="12" id="KW-1185">Reference proteome</keyword>
<comment type="similarity">
    <text evidence="7">Belongs to the TonB-dependent receptor family.</text>
</comment>
<evidence type="ECO:0000256" key="8">
    <source>
        <dbReference type="SAM" id="MobiDB-lite"/>
    </source>
</evidence>
<evidence type="ECO:0000313" key="11">
    <source>
        <dbReference type="EMBL" id="RNI25785.1"/>
    </source>
</evidence>
<dbReference type="Proteomes" id="UP000272117">
    <property type="component" value="Unassembled WGS sequence"/>
</dbReference>
<evidence type="ECO:0000256" key="1">
    <source>
        <dbReference type="ARBA" id="ARBA00004571"/>
    </source>
</evidence>
<keyword evidence="6 7" id="KW-0998">Cell outer membrane</keyword>
<dbReference type="InterPro" id="IPR039426">
    <property type="entry name" value="TonB-dep_rcpt-like"/>
</dbReference>
<dbReference type="PROSITE" id="PS52016">
    <property type="entry name" value="TONB_DEPENDENT_REC_3"/>
    <property type="match status" value="1"/>
</dbReference>
<evidence type="ECO:0000256" key="4">
    <source>
        <dbReference type="ARBA" id="ARBA00022692"/>
    </source>
</evidence>
<sequence>MKKLLLLTLLSCAASAPLWAQNPVNSPRPQTNPAAGAPAVQAASGTGKIIGTIVDSTSAKPVEFATIALIQAGTGKTVDGTVTDEKGRFSLNRVAQGTYTLNISFIGYETKELRNVSISANDQEANLNRIVLRASQTRLQEVTVVGEKPLIEDKVDRLVYNAEKDITNTGGTAADVMQKVPSISLDQDGNIQMRGSGNVRVLINGKPSTVMAGSVADALKQIPADVIKNVEVITSPSAKYDAEGTAGIVNIITKKNSLQGVTGSVTLTGGTRASNGNGNVGIKQGKLGINVNAGVNRFYSKGGMEINQMNQTKNITTGEVFENNVAQVGTSTVDGMFGFGQLGLEYDLNEKNSLAAGIRVNTGSFKMRSHQSATTTIAEQNEAQTGFSDPTLVDEYNLSMKNNNKRLSMDLNLDFTHQFKKPQQELTLLALYSQTDQDNNVNQTRYEVEGPLRSITLNENEGLNKELTFQADYAHPMPKNTLLEIGAKGILRDVSSESLYDGVDLNSGFNYDQNVMATYLSYGFNLNKKTALKFGGRYEYTDVAGNFDNPEQDFTTNYDNFIPNVTLAYDLKPNMKLRTSFTQRIQRPQLFFLNPYRQQQGPNVVVYGNPRLDAELTDSYEINYSTFFKTTSINLSAYMRVTDNAIESVSDVIDEITYVTFNNIAKNKTYGTTLSGSTKPIPAWNINGNLNLYYVDLNAPFASNSGWMYNINVSSGYTFGKGISAQFSGGFNSDRIQLQGIASSFSYHNLAIRKELFEKKGALSLGMDNPFREALRFENELSGRSITSGQPFRTNSLVTQYNRGFRVTFEYRFGKLQQQGPPKRKKSIRNDDAKQGDGGGVQ</sequence>
<organism evidence="11 12">
    <name type="scientific">Rufibacter latericius</name>
    <dbReference type="NCBI Taxonomy" id="2487040"/>
    <lineage>
        <taxon>Bacteria</taxon>
        <taxon>Pseudomonadati</taxon>
        <taxon>Bacteroidota</taxon>
        <taxon>Cytophagia</taxon>
        <taxon>Cytophagales</taxon>
        <taxon>Hymenobacteraceae</taxon>
        <taxon>Rufibacter</taxon>
    </lineage>
</organism>
<feature type="region of interest" description="Disordered" evidence="8">
    <location>
        <begin position="816"/>
        <end position="842"/>
    </location>
</feature>
<evidence type="ECO:0000256" key="7">
    <source>
        <dbReference type="PROSITE-ProRule" id="PRU01360"/>
    </source>
</evidence>
<gene>
    <name evidence="11" type="ORF">EFB08_13105</name>
</gene>
<comment type="caution">
    <text evidence="11">The sequence shown here is derived from an EMBL/GenBank/DDBJ whole genome shotgun (WGS) entry which is preliminary data.</text>
</comment>
<evidence type="ECO:0000313" key="12">
    <source>
        <dbReference type="Proteomes" id="UP000272117"/>
    </source>
</evidence>
<dbReference type="InterPro" id="IPR008969">
    <property type="entry name" value="CarboxyPept-like_regulatory"/>
</dbReference>
<dbReference type="InterPro" id="IPR036942">
    <property type="entry name" value="Beta-barrel_TonB_sf"/>
</dbReference>
<dbReference type="InterPro" id="IPR041700">
    <property type="entry name" value="OMP_b-brl_3"/>
</dbReference>
<dbReference type="SUPFAM" id="SSF56935">
    <property type="entry name" value="Porins"/>
    <property type="match status" value="1"/>
</dbReference>
<feature type="domain" description="Outer membrane protein beta-barrel" evidence="10">
    <location>
        <begin position="417"/>
        <end position="811"/>
    </location>
</feature>
<feature type="chain" id="PRO_5018039966" evidence="9">
    <location>
        <begin position="21"/>
        <end position="842"/>
    </location>
</feature>
<keyword evidence="5 7" id="KW-0472">Membrane</keyword>
<keyword evidence="11" id="KW-0675">Receptor</keyword>
<dbReference type="AlphaFoldDB" id="A0A3M9MKP5"/>
<dbReference type="PANTHER" id="PTHR40980:SF4">
    <property type="entry name" value="TONB-DEPENDENT RECEPTOR-LIKE BETA-BARREL DOMAIN-CONTAINING PROTEIN"/>
    <property type="match status" value="1"/>
</dbReference>
<keyword evidence="4 7" id="KW-0812">Transmembrane</keyword>